<dbReference type="PANTHER" id="PTHR37540:SF5">
    <property type="entry name" value="TRANSCRIPTION FACTOR DOMAIN-CONTAINING PROTEIN"/>
    <property type="match status" value="1"/>
</dbReference>
<evidence type="ECO:0000313" key="2">
    <source>
        <dbReference type="EMBL" id="KIV82356.1"/>
    </source>
</evidence>
<feature type="compositionally biased region" description="Polar residues" evidence="1">
    <location>
        <begin position="41"/>
        <end position="69"/>
    </location>
</feature>
<name>A0A0D1X403_9EURO</name>
<feature type="region of interest" description="Disordered" evidence="1">
    <location>
        <begin position="1"/>
        <end position="69"/>
    </location>
</feature>
<dbReference type="OrthoDB" id="3469466at2759"/>
<reference evidence="2 3" key="1">
    <citation type="submission" date="2015-01" db="EMBL/GenBank/DDBJ databases">
        <title>The Genome Sequence of Exophiala sideris CBS121828.</title>
        <authorList>
            <consortium name="The Broad Institute Genomics Platform"/>
            <person name="Cuomo C."/>
            <person name="de Hoog S."/>
            <person name="Gorbushina A."/>
            <person name="Stielow B."/>
            <person name="Teixiera M."/>
            <person name="Abouelleil A."/>
            <person name="Chapman S.B."/>
            <person name="Priest M."/>
            <person name="Young S.K."/>
            <person name="Wortman J."/>
            <person name="Nusbaum C."/>
            <person name="Birren B."/>
        </authorList>
    </citation>
    <scope>NUCLEOTIDE SEQUENCE [LARGE SCALE GENOMIC DNA]</scope>
    <source>
        <strain evidence="2 3">CBS 121828</strain>
    </source>
</reference>
<dbReference type="Proteomes" id="UP000053599">
    <property type="component" value="Unassembled WGS sequence"/>
</dbReference>
<organism evidence="2 3">
    <name type="scientific">Exophiala sideris</name>
    <dbReference type="NCBI Taxonomy" id="1016849"/>
    <lineage>
        <taxon>Eukaryota</taxon>
        <taxon>Fungi</taxon>
        <taxon>Dikarya</taxon>
        <taxon>Ascomycota</taxon>
        <taxon>Pezizomycotina</taxon>
        <taxon>Eurotiomycetes</taxon>
        <taxon>Chaetothyriomycetidae</taxon>
        <taxon>Chaetothyriales</taxon>
        <taxon>Herpotrichiellaceae</taxon>
        <taxon>Exophiala</taxon>
    </lineage>
</organism>
<dbReference type="PANTHER" id="PTHR37540">
    <property type="entry name" value="TRANSCRIPTION FACTOR (ACR-2), PUTATIVE-RELATED-RELATED"/>
    <property type="match status" value="1"/>
</dbReference>
<proteinExistence type="predicted"/>
<sequence length="539" mass="61565">MTSTELLYIPYRNPNPGQPSAESRQKHAAREYHRKRRLSKVQVSSRRAANPSNINAKRSNASAEKALQHSTIAQDTLNTPTASPTAVALPHHPDILGKWRLDPFNALHSEHLPDFVQEMLDHAIRYQWALYAPSRKDAVHTQNAIMTSAMKSPVAFYSIIFAGACHYAFLQRNLSISKESVVLRMSYKTQALTSLRNELEQCQGVVTEEVLLSIILLAIHDKGDTLVAPKKLMDSPLRQVKDNEFYTSMRWQPKHLDMLFAMLKQLGGLQSLRMHGLAEAIESTALNESLLALEPPRVSLLHPASYYLKPCQQKWDAEGRERHKVVSARKFALLDGAEGKELLSQTIADTRKLLVTYECFRRNRVNGPDLLQTIGARRSIQWNLQRQLPSNDCRYRVCRYAMLIFLVETIHPKPRYLDIHRRLAEKLMLALDEASMLGYTNKCPEDYAWASILGGAAASETSLDEWYRAQMSSSCGFVFDEDWESVKSMLSSFLVPGAEHEERCKRFWHEAREYYLERQGTKYWDPPTDTSEVWSSPDS</sequence>
<evidence type="ECO:0000313" key="3">
    <source>
        <dbReference type="Proteomes" id="UP000053599"/>
    </source>
</evidence>
<dbReference type="HOGENOM" id="CLU_015771_2_0_1"/>
<dbReference type="EMBL" id="KN846952">
    <property type="protein sequence ID" value="KIV82356.1"/>
    <property type="molecule type" value="Genomic_DNA"/>
</dbReference>
<evidence type="ECO:0000256" key="1">
    <source>
        <dbReference type="SAM" id="MobiDB-lite"/>
    </source>
</evidence>
<accession>A0A0D1X403</accession>
<dbReference type="AlphaFoldDB" id="A0A0D1X403"/>
<gene>
    <name evidence="2" type="ORF">PV11_04475</name>
</gene>
<protein>
    <submittedName>
        <fullName evidence="2">Uncharacterized protein</fullName>
    </submittedName>
</protein>